<dbReference type="GO" id="GO:0004519">
    <property type="term" value="F:endonuclease activity"/>
    <property type="evidence" value="ECO:0007669"/>
    <property type="project" value="InterPro"/>
</dbReference>
<evidence type="ECO:0000313" key="3">
    <source>
        <dbReference type="Proteomes" id="UP000218238"/>
    </source>
</evidence>
<reference evidence="2 3" key="1">
    <citation type="submission" date="2017-08" db="EMBL/GenBank/DDBJ databases">
        <title>Draft genome sequence of filamentous cyanobacterium Calothrix elsteri CCALA 953.</title>
        <authorList>
            <person name="Gagunashvili A.N."/>
            <person name="Elster J."/>
            <person name="Andresson O.S."/>
        </authorList>
    </citation>
    <scope>NUCLEOTIDE SEQUENCE [LARGE SCALE GENOMIC DNA]</scope>
    <source>
        <strain evidence="2 3">CCALA 953</strain>
    </source>
</reference>
<dbReference type="SMART" id="SM00507">
    <property type="entry name" value="HNHc"/>
    <property type="match status" value="1"/>
</dbReference>
<dbReference type="InterPro" id="IPR013597">
    <property type="entry name" value="Mat_intron_G2"/>
</dbReference>
<dbReference type="CDD" id="cd00085">
    <property type="entry name" value="HNHc"/>
    <property type="match status" value="1"/>
</dbReference>
<dbReference type="Pfam" id="PF01844">
    <property type="entry name" value="HNH"/>
    <property type="match status" value="1"/>
</dbReference>
<dbReference type="OrthoDB" id="468044at2"/>
<organism evidence="2 3">
    <name type="scientific">Brunnivagina elsteri CCALA 953</name>
    <dbReference type="NCBI Taxonomy" id="987040"/>
    <lineage>
        <taxon>Bacteria</taxon>
        <taxon>Bacillati</taxon>
        <taxon>Cyanobacteriota</taxon>
        <taxon>Cyanophyceae</taxon>
        <taxon>Nostocales</taxon>
        <taxon>Calotrichaceae</taxon>
        <taxon>Brunnivagina</taxon>
    </lineage>
</organism>
<dbReference type="GO" id="GO:0003676">
    <property type="term" value="F:nucleic acid binding"/>
    <property type="evidence" value="ECO:0007669"/>
    <property type="project" value="InterPro"/>
</dbReference>
<accession>A0A2A2TA71</accession>
<comment type="caution">
    <text evidence="2">The sequence shown here is derived from an EMBL/GenBank/DDBJ whole genome shotgun (WGS) entry which is preliminary data.</text>
</comment>
<gene>
    <name evidence="2" type="ORF">CK510_29495</name>
</gene>
<evidence type="ECO:0000259" key="1">
    <source>
        <dbReference type="SMART" id="SM00507"/>
    </source>
</evidence>
<dbReference type="InterPro" id="IPR002711">
    <property type="entry name" value="HNH"/>
</dbReference>
<protein>
    <recommendedName>
        <fullName evidence="1">HNH nuclease domain-containing protein</fullName>
    </recommendedName>
</protein>
<keyword evidence="3" id="KW-1185">Reference proteome</keyword>
<dbReference type="InterPro" id="IPR003615">
    <property type="entry name" value="HNH_nuc"/>
</dbReference>
<feature type="domain" description="HNH nuclease" evidence="1">
    <location>
        <begin position="122"/>
        <end position="176"/>
    </location>
</feature>
<evidence type="ECO:0000313" key="2">
    <source>
        <dbReference type="EMBL" id="PAX45851.1"/>
    </source>
</evidence>
<proteinExistence type="predicted"/>
<dbReference type="Gene3D" id="1.10.30.50">
    <property type="match status" value="1"/>
</dbReference>
<dbReference type="GO" id="GO:0008270">
    <property type="term" value="F:zinc ion binding"/>
    <property type="evidence" value="ECO:0007669"/>
    <property type="project" value="InterPro"/>
</dbReference>
<dbReference type="Proteomes" id="UP000218238">
    <property type="component" value="Unassembled WGS sequence"/>
</dbReference>
<sequence>MCQAVSLNPIIRGWASYYRVSDAGTVGDFARLDRITYLRLRRWAKRQTGSINQGHQKYWHTIGDNHWVFITKPDSNGLKLLSHIEFHSSVNDYVKVRGDKSPYDGDNIYWSLRLSNHPDLPTTKRKLLKQQKGRCMGCGLNFLEGDLLEIDHINPISCGGKKEWKNLQLLHRHCHDIKTLF</sequence>
<dbReference type="EMBL" id="NTFS01000648">
    <property type="protein sequence ID" value="PAX45851.1"/>
    <property type="molecule type" value="Genomic_DNA"/>
</dbReference>
<dbReference type="AlphaFoldDB" id="A0A2A2TA71"/>
<dbReference type="Pfam" id="PF08388">
    <property type="entry name" value="GIIM"/>
    <property type="match status" value="1"/>
</dbReference>
<name>A0A2A2TA71_9CYAN</name>